<reference evidence="1 2" key="1">
    <citation type="submission" date="2015-06" db="EMBL/GenBank/DDBJ databases">
        <title>Draft genome of the ant-associated black yeast Phialophora attae CBS 131958.</title>
        <authorList>
            <person name="Moreno L.F."/>
            <person name="Stielow B.J."/>
            <person name="de Hoog S."/>
            <person name="Vicente V.A."/>
            <person name="Weiss V.A."/>
            <person name="de Vries M."/>
            <person name="Cruz L.M."/>
            <person name="Souza E.M."/>
        </authorList>
    </citation>
    <scope>NUCLEOTIDE SEQUENCE [LARGE SCALE GENOMIC DNA]</scope>
    <source>
        <strain evidence="1 2">CBS 131958</strain>
    </source>
</reference>
<dbReference type="RefSeq" id="XP_018003448.1">
    <property type="nucleotide sequence ID" value="XM_018147379.1"/>
</dbReference>
<dbReference type="STRING" id="1664694.A0A0N1HV41"/>
<accession>A0A0N1HV41</accession>
<evidence type="ECO:0000313" key="2">
    <source>
        <dbReference type="Proteomes" id="UP000038010"/>
    </source>
</evidence>
<dbReference type="InterPro" id="IPR036047">
    <property type="entry name" value="F-box-like_dom_sf"/>
</dbReference>
<dbReference type="EMBL" id="LFJN01000005">
    <property type="protein sequence ID" value="KPI43485.1"/>
    <property type="molecule type" value="Genomic_DNA"/>
</dbReference>
<comment type="caution">
    <text evidence="1">The sequence shown here is derived from an EMBL/GenBank/DDBJ whole genome shotgun (WGS) entry which is preliminary data.</text>
</comment>
<dbReference type="Proteomes" id="UP000038010">
    <property type="component" value="Unassembled WGS sequence"/>
</dbReference>
<organism evidence="1 2">
    <name type="scientific">Cyphellophora attinorum</name>
    <dbReference type="NCBI Taxonomy" id="1664694"/>
    <lineage>
        <taxon>Eukaryota</taxon>
        <taxon>Fungi</taxon>
        <taxon>Dikarya</taxon>
        <taxon>Ascomycota</taxon>
        <taxon>Pezizomycotina</taxon>
        <taxon>Eurotiomycetes</taxon>
        <taxon>Chaetothyriomycetidae</taxon>
        <taxon>Chaetothyriales</taxon>
        <taxon>Cyphellophoraceae</taxon>
        <taxon>Cyphellophora</taxon>
    </lineage>
</organism>
<evidence type="ECO:0000313" key="1">
    <source>
        <dbReference type="EMBL" id="KPI43485.1"/>
    </source>
</evidence>
<dbReference type="InterPro" id="IPR011047">
    <property type="entry name" value="Quinoprotein_ADH-like_sf"/>
</dbReference>
<gene>
    <name evidence="1" type="ORF">AB675_7041</name>
</gene>
<sequence>MSTTLLDLHPDVFHAIAGNLSIEDYYSLSLVNRHLRALLTDDHCVRHCIKHNLSSSIEGRAVTRHGQGYWQSISRIHQQREALKYADPYSVSQIADVESFLYADGALVYLTPGQSTVRILDLCKRGQEEKVLSRAFIISKLSREASTDASYIDWDLQLRAYKDDIVCVSATRGRRLRGFLLAFDVSEGDQQERCLLCAPLPEYGVRKLQVVSNKQYLYYCWPNRPRYWDPRDGRAHWSAHGFHLRNAASRDTNSLNTATCYASGDTLGKQEAHSSDFFSSKWIQREPFQLCGLSGLDVGTTIAFTIFDDHFIAVSNAKPVDCRGSEHLSPYNCYYHYVMFPLDDRHPSIRTKFITRRNNDEGVIHDSWTRMSFGVDEVTGKLLLTEARREWKTNTEDKMEAG</sequence>
<keyword evidence="2" id="KW-1185">Reference proteome</keyword>
<dbReference type="VEuPathDB" id="FungiDB:AB675_7041"/>
<dbReference type="SUPFAM" id="SSF81383">
    <property type="entry name" value="F-box domain"/>
    <property type="match status" value="1"/>
</dbReference>
<dbReference type="OrthoDB" id="5359231at2759"/>
<dbReference type="GeneID" id="28739259"/>
<proteinExistence type="predicted"/>
<dbReference type="AlphaFoldDB" id="A0A0N1HV41"/>
<dbReference type="SUPFAM" id="SSF50998">
    <property type="entry name" value="Quinoprotein alcohol dehydrogenase-like"/>
    <property type="match status" value="1"/>
</dbReference>
<protein>
    <recommendedName>
        <fullName evidence="3">F-box domain-containing protein</fullName>
    </recommendedName>
</protein>
<name>A0A0N1HV41_9EURO</name>
<evidence type="ECO:0008006" key="3">
    <source>
        <dbReference type="Google" id="ProtNLM"/>
    </source>
</evidence>